<organism evidence="1 2">
    <name type="scientific">Pseudorhodobacter turbinis</name>
    <dbReference type="NCBI Taxonomy" id="2500533"/>
    <lineage>
        <taxon>Bacteria</taxon>
        <taxon>Pseudomonadati</taxon>
        <taxon>Pseudomonadota</taxon>
        <taxon>Alphaproteobacteria</taxon>
        <taxon>Rhodobacterales</taxon>
        <taxon>Paracoccaceae</taxon>
        <taxon>Pseudorhodobacter</taxon>
    </lineage>
</organism>
<evidence type="ECO:0000313" key="2">
    <source>
        <dbReference type="Proteomes" id="UP000298631"/>
    </source>
</evidence>
<name>A0A4P8EI54_9RHOB</name>
<dbReference type="InterPro" id="IPR011204">
    <property type="entry name" value="Virulence_RhuM-like"/>
</dbReference>
<accession>A0A4P8EI54</accession>
<reference evidence="1 2" key="1">
    <citation type="submission" date="2019-05" db="EMBL/GenBank/DDBJ databases">
        <title>Pseudorhodobacter turbinis sp. nov., isolated from the gut of the Korean turban shell.</title>
        <authorList>
            <person name="Jeong Y.-S."/>
            <person name="Kang W.-R."/>
            <person name="Bae J.-W."/>
        </authorList>
    </citation>
    <scope>NUCLEOTIDE SEQUENCE [LARGE SCALE GENOMIC DNA]</scope>
    <source>
        <strain evidence="1 2">S12M18</strain>
    </source>
</reference>
<dbReference type="PANTHER" id="PTHR35810">
    <property type="entry name" value="CYTOPLASMIC PROTEIN-RELATED"/>
    <property type="match status" value="1"/>
</dbReference>
<dbReference type="Pfam" id="PF13310">
    <property type="entry name" value="Virulence_RhuM"/>
    <property type="match status" value="1"/>
</dbReference>
<dbReference type="Proteomes" id="UP000298631">
    <property type="component" value="Chromosome"/>
</dbReference>
<dbReference type="KEGG" id="pseb:EOK75_11475"/>
<dbReference type="OrthoDB" id="9802752at2"/>
<dbReference type="PIRSF" id="PIRSF015268">
    <property type="entry name" value="Virulence_RhuM"/>
    <property type="match status" value="1"/>
</dbReference>
<keyword evidence="2" id="KW-1185">Reference proteome</keyword>
<gene>
    <name evidence="1" type="ORF">EOK75_11475</name>
</gene>
<sequence length="328" mass="37222">MSGEVILYQTEDGRAQISLHAVDGTVWLTQAEMAQLFDTTKQNISLHLRNIFADGELVEGSVVKEYLTTAADGKTYRTLHYSLDMILAVGFRVRSARGTQFRRWANTILQDYLVKGFAMDDAKLKAADQWDYFDEWLARIRDIRASEKRFYQKIKDLFTTAVDYDKGSDTAQLFFQKVQNKMLWAVTGMTAAEIIAARVKPDAQNMGLTSWKGNVVRKGDVGTAKNYLAAAEVEELNRIVTMYLDYAEDQAKRRSAVTMAVWVEKLDAFLNFNDRDVLTHAGKLRMEVAQRLADDAYAMFDIARRSADAVEADEDDFRIIEALAKKST</sequence>
<evidence type="ECO:0000313" key="1">
    <source>
        <dbReference type="EMBL" id="QCO56295.1"/>
    </source>
</evidence>
<protein>
    <submittedName>
        <fullName evidence="1">Virulence RhuM family protein</fullName>
    </submittedName>
</protein>
<dbReference type="PANTHER" id="PTHR35810:SF1">
    <property type="entry name" value="CYTOPLASMIC PROTEIN"/>
    <property type="match status" value="1"/>
</dbReference>
<dbReference type="RefSeq" id="WP_137194078.1">
    <property type="nucleotide sequence ID" value="NZ_CP039964.1"/>
</dbReference>
<proteinExistence type="predicted"/>
<dbReference type="EMBL" id="CP039964">
    <property type="protein sequence ID" value="QCO56295.1"/>
    <property type="molecule type" value="Genomic_DNA"/>
</dbReference>
<dbReference type="AlphaFoldDB" id="A0A4P8EI54"/>